<dbReference type="GO" id="GO:0016787">
    <property type="term" value="F:hydrolase activity"/>
    <property type="evidence" value="ECO:0007669"/>
    <property type="project" value="UniProtKB-KW"/>
</dbReference>
<gene>
    <name evidence="3" type="ORF">ACFPK8_15975</name>
</gene>
<dbReference type="RefSeq" id="WP_193117547.1">
    <property type="nucleotide sequence ID" value="NZ_BAAAIR010000037.1"/>
</dbReference>
<dbReference type="Gene3D" id="1.50.10.20">
    <property type="match status" value="1"/>
</dbReference>
<keyword evidence="2" id="KW-0732">Signal</keyword>
<dbReference type="InterPro" id="IPR005198">
    <property type="entry name" value="Glyco_hydro_76"/>
</dbReference>
<accession>A0ABW0FJS6</accession>
<evidence type="ECO:0000256" key="2">
    <source>
        <dbReference type="SAM" id="SignalP"/>
    </source>
</evidence>
<evidence type="ECO:0000256" key="1">
    <source>
        <dbReference type="SAM" id="MobiDB-lite"/>
    </source>
</evidence>
<dbReference type="Pfam" id="PF03663">
    <property type="entry name" value="Glyco_hydro_76"/>
    <property type="match status" value="1"/>
</dbReference>
<dbReference type="PROSITE" id="PS51318">
    <property type="entry name" value="TAT"/>
    <property type="match status" value="1"/>
</dbReference>
<comment type="caution">
    <text evidence="3">The sequence shown here is derived from an EMBL/GenBank/DDBJ whole genome shotgun (WGS) entry which is preliminary data.</text>
</comment>
<dbReference type="PANTHER" id="PTHR47791">
    <property type="entry name" value="MEIOTICALLY UP-REGULATED GENE 191 PROTEIN"/>
    <property type="match status" value="1"/>
</dbReference>
<organism evidence="3 4">
    <name type="scientific">Brachybacterium tyrofermentans</name>
    <dbReference type="NCBI Taxonomy" id="47848"/>
    <lineage>
        <taxon>Bacteria</taxon>
        <taxon>Bacillati</taxon>
        <taxon>Actinomycetota</taxon>
        <taxon>Actinomycetes</taxon>
        <taxon>Micrococcales</taxon>
        <taxon>Dermabacteraceae</taxon>
        <taxon>Brachybacterium</taxon>
    </lineage>
</organism>
<dbReference type="InterPro" id="IPR008928">
    <property type="entry name" value="6-hairpin_glycosidase_sf"/>
</dbReference>
<dbReference type="InterPro" id="IPR006311">
    <property type="entry name" value="TAT_signal"/>
</dbReference>
<dbReference type="GeneID" id="303297368"/>
<reference evidence="4" key="1">
    <citation type="journal article" date="2019" name="Int. J. Syst. Evol. Microbiol.">
        <title>The Global Catalogue of Microorganisms (GCM) 10K type strain sequencing project: providing services to taxonomists for standard genome sequencing and annotation.</title>
        <authorList>
            <consortium name="The Broad Institute Genomics Platform"/>
            <consortium name="The Broad Institute Genome Sequencing Center for Infectious Disease"/>
            <person name="Wu L."/>
            <person name="Ma J."/>
        </authorList>
    </citation>
    <scope>NUCLEOTIDE SEQUENCE [LARGE SCALE GENOMIC DNA]</scope>
    <source>
        <strain evidence="4">CGMCC 1.16455</strain>
    </source>
</reference>
<feature type="signal peptide" evidence="2">
    <location>
        <begin position="1"/>
        <end position="30"/>
    </location>
</feature>
<evidence type="ECO:0000313" key="3">
    <source>
        <dbReference type="EMBL" id="MFC5299011.1"/>
    </source>
</evidence>
<dbReference type="InterPro" id="IPR053169">
    <property type="entry name" value="MUG_Protein"/>
</dbReference>
<keyword evidence="3" id="KW-0378">Hydrolase</keyword>
<dbReference type="Proteomes" id="UP001595937">
    <property type="component" value="Unassembled WGS sequence"/>
</dbReference>
<protein>
    <submittedName>
        <fullName evidence="3">Glycoside hydrolase family 76 protein</fullName>
    </submittedName>
</protein>
<name>A0ABW0FJS6_9MICO</name>
<dbReference type="EMBL" id="JBHSLN010000085">
    <property type="protein sequence ID" value="MFC5299011.1"/>
    <property type="molecule type" value="Genomic_DNA"/>
</dbReference>
<dbReference type="PANTHER" id="PTHR47791:SF4">
    <property type="entry name" value="(PUTATIVE SECRETED PROTEIN)-RELATED"/>
    <property type="match status" value="1"/>
</dbReference>
<dbReference type="SUPFAM" id="SSF48208">
    <property type="entry name" value="Six-hairpin glycosidases"/>
    <property type="match status" value="1"/>
</dbReference>
<feature type="region of interest" description="Disordered" evidence="1">
    <location>
        <begin position="37"/>
        <end position="68"/>
    </location>
</feature>
<feature type="chain" id="PRO_5045298806" evidence="2">
    <location>
        <begin position="31"/>
        <end position="437"/>
    </location>
</feature>
<sequence>MPIPSAPSRRTVLAATALGGGALSAAPALAAPALAAPALPAPTERTDPAVTEMDPEGGKAPSPRETSQRAVDATRALLTNFPAETDPDMLIERFPRQADDPEFTYVWPLSQARAAVTELITALDAGGPSADLGDLDLDAADAALIRAQEHYWYPQGGTTGVPGYTAATDSQQGANGDFFYDDNDWIALLEIEQHLVSGGAAGDLDRAVELLELFRSGESTDPSLPSPGGIFWTQGDWNHSRNTVSTFPSAKVALRIHQLTGDESALEDALRWMAWGRDTLLDPDVGLFWDNIDLEGKIDRTFWTYNQGVPLGCEALAYELTGDATHRDNALALARSIVAYYDPYTTGAGFDEQPIQFNAILLSNLLMAESILGARVQGRKITQAYAQRLWEDRRDPETDLVIGSRETDVGTHLLDQAGFARTLALAATPRRQWTHLS</sequence>
<proteinExistence type="predicted"/>
<evidence type="ECO:0000313" key="4">
    <source>
        <dbReference type="Proteomes" id="UP001595937"/>
    </source>
</evidence>
<keyword evidence="4" id="KW-1185">Reference proteome</keyword>